<dbReference type="STRING" id="351160.RCIX544"/>
<evidence type="ECO:0000256" key="5">
    <source>
        <dbReference type="ARBA" id="ARBA00023136"/>
    </source>
</evidence>
<protein>
    <recommendedName>
        <fullName evidence="9">AI-2E family transporter</fullName>
    </recommendedName>
</protein>
<accession>Q0W6N3</accession>
<feature type="transmembrane region" description="Helical" evidence="6">
    <location>
        <begin position="61"/>
        <end position="83"/>
    </location>
</feature>
<dbReference type="Pfam" id="PF01594">
    <property type="entry name" value="AI-2E_transport"/>
    <property type="match status" value="1"/>
</dbReference>
<feature type="transmembrane region" description="Helical" evidence="6">
    <location>
        <begin position="300"/>
        <end position="317"/>
    </location>
</feature>
<evidence type="ECO:0000256" key="4">
    <source>
        <dbReference type="ARBA" id="ARBA00022989"/>
    </source>
</evidence>
<dbReference type="PANTHER" id="PTHR21716:SF4">
    <property type="entry name" value="TRANSMEMBRANE PROTEIN 245"/>
    <property type="match status" value="1"/>
</dbReference>
<proteinExistence type="inferred from homology"/>
<feature type="transmembrane region" description="Helical" evidence="6">
    <location>
        <begin position="337"/>
        <end position="366"/>
    </location>
</feature>
<gene>
    <name evidence="7" type="ORF">RCIX544</name>
</gene>
<feature type="transmembrane region" description="Helical" evidence="6">
    <location>
        <begin position="13"/>
        <end position="40"/>
    </location>
</feature>
<evidence type="ECO:0000313" key="8">
    <source>
        <dbReference type="Proteomes" id="UP000000663"/>
    </source>
</evidence>
<dbReference type="KEGG" id="rci:RCIX544"/>
<evidence type="ECO:0000256" key="1">
    <source>
        <dbReference type="ARBA" id="ARBA00004141"/>
    </source>
</evidence>
<evidence type="ECO:0000256" key="6">
    <source>
        <dbReference type="SAM" id="Phobius"/>
    </source>
</evidence>
<comment type="subcellular location">
    <subcellularLocation>
        <location evidence="1">Membrane</location>
        <topology evidence="1">Multi-pass membrane protein</topology>
    </subcellularLocation>
</comment>
<keyword evidence="8" id="KW-1185">Reference proteome</keyword>
<feature type="transmembrane region" description="Helical" evidence="6">
    <location>
        <begin position="156"/>
        <end position="182"/>
    </location>
</feature>
<keyword evidence="3 6" id="KW-0812">Transmembrane</keyword>
<organism evidence="7 8">
    <name type="scientific">Methanocella arvoryzae (strain DSM 22066 / NBRC 105507 / MRE50)</name>
    <dbReference type="NCBI Taxonomy" id="351160"/>
    <lineage>
        <taxon>Archaea</taxon>
        <taxon>Methanobacteriati</taxon>
        <taxon>Methanobacteriota</taxon>
        <taxon>Stenosarchaea group</taxon>
        <taxon>Methanomicrobia</taxon>
        <taxon>Methanocellales</taxon>
        <taxon>Methanocellaceae</taxon>
        <taxon>Methanocella</taxon>
    </lineage>
</organism>
<dbReference type="RefSeq" id="WP_012036545.1">
    <property type="nucleotide sequence ID" value="NC_009464.1"/>
</dbReference>
<feature type="transmembrane region" description="Helical" evidence="6">
    <location>
        <begin position="258"/>
        <end position="288"/>
    </location>
</feature>
<dbReference type="PATRIC" id="fig|351160.9.peg.2275"/>
<reference evidence="7 8" key="1">
    <citation type="journal article" date="2006" name="Science">
        <title>Genome of rice cluster I archaea -- the key methane producers in the rice rhizosphere.</title>
        <authorList>
            <person name="Erkel C."/>
            <person name="Kube M."/>
            <person name="Reinhardt R."/>
            <person name="Liesack W."/>
        </authorList>
    </citation>
    <scope>NUCLEOTIDE SEQUENCE [LARGE SCALE GENOMIC DNA]</scope>
    <source>
        <strain evidence="8">DSM 22066 / NBRC 105507 / MRE50</strain>
    </source>
</reference>
<evidence type="ECO:0000256" key="2">
    <source>
        <dbReference type="ARBA" id="ARBA00009773"/>
    </source>
</evidence>
<dbReference type="PANTHER" id="PTHR21716">
    <property type="entry name" value="TRANSMEMBRANE PROTEIN"/>
    <property type="match status" value="1"/>
</dbReference>
<evidence type="ECO:0008006" key="9">
    <source>
        <dbReference type="Google" id="ProtNLM"/>
    </source>
</evidence>
<dbReference type="EMBL" id="AM114193">
    <property type="protein sequence ID" value="CAJ35960.1"/>
    <property type="molecule type" value="Genomic_DNA"/>
</dbReference>
<dbReference type="eggNOG" id="arCOG02642">
    <property type="taxonomic scope" value="Archaea"/>
</dbReference>
<keyword evidence="4 6" id="KW-1133">Transmembrane helix</keyword>
<dbReference type="GeneID" id="5144367"/>
<dbReference type="GO" id="GO:0016020">
    <property type="term" value="C:membrane"/>
    <property type="evidence" value="ECO:0007669"/>
    <property type="project" value="UniProtKB-SubCell"/>
</dbReference>
<dbReference type="AlphaFoldDB" id="Q0W6N3"/>
<feature type="transmembrane region" description="Helical" evidence="6">
    <location>
        <begin position="222"/>
        <end position="246"/>
    </location>
</feature>
<evidence type="ECO:0000313" key="7">
    <source>
        <dbReference type="EMBL" id="CAJ35960.1"/>
    </source>
</evidence>
<comment type="similarity">
    <text evidence="2">Belongs to the autoinducer-2 exporter (AI-2E) (TC 2.A.86) family.</text>
</comment>
<dbReference type="InterPro" id="IPR002549">
    <property type="entry name" value="AI-2E-like"/>
</dbReference>
<sequence>MSGLLGKIYRAKWLLIGIALTLLLFWIMRSFFDIVVYGIFIYYISRPIKNRLSRHIRNETLLVTACLTLLILPLILVVAYTLLIGMSQLLAVVDDQGLMSAIPAGILANVTASFSSMHSNLSAGRLTEVDLANLTPEQMYQALSGYSGWLPEVEQIIIAAGTTFVDILLRLFLVFVVAYYLLKDDNRLKEWFCNTFPRLIEEHNGVFIRYCKAVDADLQAIFFGNLLSIVIFSVVAAVVFQLLSVFAPVPSLQIPSPILLGILCGASALLPVIGMWLVVAPLLAYLAIGSLMAGTLMPNLAYFLVIVISILLFVQTLPELLIRPYVGHGKLHIGLLMFAYTLGPIVFGISGLFLGAIVLVLVTHYFRVVVPEMARGGHEKHDLHL</sequence>
<dbReference type="OrthoDB" id="282734at2157"/>
<evidence type="ECO:0000256" key="3">
    <source>
        <dbReference type="ARBA" id="ARBA00022692"/>
    </source>
</evidence>
<name>Q0W6N3_METAR</name>
<dbReference type="Proteomes" id="UP000000663">
    <property type="component" value="Chromosome"/>
</dbReference>
<keyword evidence="5 6" id="KW-0472">Membrane</keyword>